<comment type="caution">
    <text evidence="1">The sequence shown here is derived from an EMBL/GenBank/DDBJ whole genome shotgun (WGS) entry which is preliminary data.</text>
</comment>
<name>A0A8J7G952_9ACTN</name>
<dbReference type="AlphaFoldDB" id="A0A8J7G952"/>
<protein>
    <submittedName>
        <fullName evidence="1">ABC-type transporter Mla subunit MlaD</fullName>
    </submittedName>
</protein>
<accession>A0A8J7G952</accession>
<gene>
    <name evidence="1" type="ORF">IW245_000123</name>
</gene>
<evidence type="ECO:0000313" key="2">
    <source>
        <dbReference type="Proteomes" id="UP000622552"/>
    </source>
</evidence>
<evidence type="ECO:0000313" key="1">
    <source>
        <dbReference type="EMBL" id="MBG6133929.1"/>
    </source>
</evidence>
<keyword evidence="2" id="KW-1185">Reference proteome</keyword>
<dbReference type="Proteomes" id="UP000622552">
    <property type="component" value="Unassembled WGS sequence"/>
</dbReference>
<reference evidence="1" key="1">
    <citation type="submission" date="2020-11" db="EMBL/GenBank/DDBJ databases">
        <title>Sequencing the genomes of 1000 actinobacteria strains.</title>
        <authorList>
            <person name="Klenk H.-P."/>
        </authorList>
    </citation>
    <scope>NUCLEOTIDE SEQUENCE</scope>
    <source>
        <strain evidence="1">DSM 45356</strain>
    </source>
</reference>
<organism evidence="1 2">
    <name type="scientific">Longispora fulva</name>
    <dbReference type="NCBI Taxonomy" id="619741"/>
    <lineage>
        <taxon>Bacteria</taxon>
        <taxon>Bacillati</taxon>
        <taxon>Actinomycetota</taxon>
        <taxon>Actinomycetes</taxon>
        <taxon>Micromonosporales</taxon>
        <taxon>Micromonosporaceae</taxon>
        <taxon>Longispora</taxon>
    </lineage>
</organism>
<sequence length="86" mass="8946">MSQLDQLRQQIHQLGQDARTQAGGLAAFKPKFSQAVGHVNAIIGGSAQQVDKNMIATLQAAEKQVDQAIAALTEAASAAGRYAASL</sequence>
<proteinExistence type="predicted"/>
<dbReference type="RefSeq" id="WP_197001228.1">
    <property type="nucleotide sequence ID" value="NZ_BONS01000032.1"/>
</dbReference>
<dbReference type="EMBL" id="JADOUF010000001">
    <property type="protein sequence ID" value="MBG6133929.1"/>
    <property type="molecule type" value="Genomic_DNA"/>
</dbReference>